<evidence type="ECO:0000256" key="1">
    <source>
        <dbReference type="ARBA" id="ARBA00001947"/>
    </source>
</evidence>
<reference evidence="9 10" key="1">
    <citation type="submission" date="2015-11" db="EMBL/GenBank/DDBJ databases">
        <title>Draft genome sequence of Paramesorhizobium deserti A-3-E, a strain highly resistant to diverse beta-lactam antibiotics.</title>
        <authorList>
            <person name="Lv R."/>
            <person name="Yang X."/>
            <person name="Fang N."/>
            <person name="Guo J."/>
            <person name="Luo X."/>
            <person name="Peng F."/>
            <person name="Yang R."/>
            <person name="Cui Y."/>
            <person name="Fang C."/>
            <person name="Song Y."/>
        </authorList>
    </citation>
    <scope>NUCLEOTIDE SEQUENCE [LARGE SCALE GENOMIC DNA]</scope>
    <source>
        <strain evidence="9 10">A-3-E</strain>
    </source>
</reference>
<evidence type="ECO:0000313" key="10">
    <source>
        <dbReference type="Proteomes" id="UP000070107"/>
    </source>
</evidence>
<accession>A0A135HY68</accession>
<dbReference type="InterPro" id="IPR011032">
    <property type="entry name" value="GroES-like_sf"/>
</dbReference>
<evidence type="ECO:0000256" key="7">
    <source>
        <dbReference type="RuleBase" id="RU361277"/>
    </source>
</evidence>
<dbReference type="InterPro" id="IPR002328">
    <property type="entry name" value="ADH_Zn_CS"/>
</dbReference>
<keyword evidence="5" id="KW-0560">Oxidoreductase</keyword>
<dbReference type="InterPro" id="IPR036291">
    <property type="entry name" value="NAD(P)-bd_dom_sf"/>
</dbReference>
<evidence type="ECO:0000259" key="8">
    <source>
        <dbReference type="SMART" id="SM00829"/>
    </source>
</evidence>
<feature type="domain" description="Enoyl reductase (ER)" evidence="8">
    <location>
        <begin position="10"/>
        <end position="341"/>
    </location>
</feature>
<dbReference type="SUPFAM" id="SSF51735">
    <property type="entry name" value="NAD(P)-binding Rossmann-fold domains"/>
    <property type="match status" value="1"/>
</dbReference>
<keyword evidence="4 7" id="KW-0862">Zinc</keyword>
<protein>
    <submittedName>
        <fullName evidence="9">L-idonate 5-dehydrogenase</fullName>
    </submittedName>
</protein>
<gene>
    <name evidence="9" type="ORF">ATN84_23540</name>
</gene>
<comment type="cofactor">
    <cofactor evidence="1 7">
        <name>Zn(2+)</name>
        <dbReference type="ChEBI" id="CHEBI:29105"/>
    </cofactor>
</comment>
<dbReference type="RefSeq" id="WP_068880981.1">
    <property type="nucleotide sequence ID" value="NZ_LNTU01000002.1"/>
</dbReference>
<dbReference type="EMBL" id="LNTU01000002">
    <property type="protein sequence ID" value="KXF78142.1"/>
    <property type="molecule type" value="Genomic_DNA"/>
</dbReference>
<comment type="caution">
    <text evidence="9">The sequence shown here is derived from an EMBL/GenBank/DDBJ whole genome shotgun (WGS) entry which is preliminary data.</text>
</comment>
<dbReference type="InterPro" id="IPR020843">
    <property type="entry name" value="ER"/>
</dbReference>
<evidence type="ECO:0000256" key="2">
    <source>
        <dbReference type="ARBA" id="ARBA00008072"/>
    </source>
</evidence>
<keyword evidence="10" id="KW-1185">Reference proteome</keyword>
<dbReference type="GO" id="GO:0016616">
    <property type="term" value="F:oxidoreductase activity, acting on the CH-OH group of donors, NAD or NADP as acceptor"/>
    <property type="evidence" value="ECO:0007669"/>
    <property type="project" value="UniProtKB-ARBA"/>
</dbReference>
<keyword evidence="6" id="KW-0520">NAD</keyword>
<dbReference type="Proteomes" id="UP000070107">
    <property type="component" value="Unassembled WGS sequence"/>
</dbReference>
<dbReference type="PROSITE" id="PS00059">
    <property type="entry name" value="ADH_ZINC"/>
    <property type="match status" value="1"/>
</dbReference>
<dbReference type="PANTHER" id="PTHR43161:SF9">
    <property type="entry name" value="SORBITOL DEHYDROGENASE"/>
    <property type="match status" value="1"/>
</dbReference>
<dbReference type="SUPFAM" id="SSF50129">
    <property type="entry name" value="GroES-like"/>
    <property type="match status" value="1"/>
</dbReference>
<name>A0A135HY68_9HYPH</name>
<evidence type="ECO:0000256" key="3">
    <source>
        <dbReference type="ARBA" id="ARBA00022723"/>
    </source>
</evidence>
<dbReference type="Gene3D" id="3.90.180.10">
    <property type="entry name" value="Medium-chain alcohol dehydrogenases, catalytic domain"/>
    <property type="match status" value="1"/>
</dbReference>
<dbReference type="Pfam" id="PF00107">
    <property type="entry name" value="ADH_zinc_N"/>
    <property type="match status" value="1"/>
</dbReference>
<evidence type="ECO:0000256" key="4">
    <source>
        <dbReference type="ARBA" id="ARBA00022833"/>
    </source>
</evidence>
<dbReference type="CDD" id="cd08232">
    <property type="entry name" value="idonate-5-DH"/>
    <property type="match status" value="1"/>
</dbReference>
<evidence type="ECO:0000256" key="6">
    <source>
        <dbReference type="ARBA" id="ARBA00023027"/>
    </source>
</evidence>
<dbReference type="InterPro" id="IPR013154">
    <property type="entry name" value="ADH-like_N"/>
</dbReference>
<comment type="similarity">
    <text evidence="2 7">Belongs to the zinc-containing alcohol dehydrogenase family.</text>
</comment>
<dbReference type="OrthoDB" id="9809185at2"/>
<dbReference type="SMART" id="SM00829">
    <property type="entry name" value="PKS_ER"/>
    <property type="match status" value="1"/>
</dbReference>
<dbReference type="Gene3D" id="3.40.50.720">
    <property type="entry name" value="NAD(P)-binding Rossmann-like Domain"/>
    <property type="match status" value="1"/>
</dbReference>
<dbReference type="Pfam" id="PF08240">
    <property type="entry name" value="ADH_N"/>
    <property type="match status" value="1"/>
</dbReference>
<keyword evidence="3 7" id="KW-0479">Metal-binding</keyword>
<evidence type="ECO:0000256" key="5">
    <source>
        <dbReference type="ARBA" id="ARBA00023002"/>
    </source>
</evidence>
<dbReference type="AlphaFoldDB" id="A0A135HY68"/>
<dbReference type="GO" id="GO:0008270">
    <property type="term" value="F:zinc ion binding"/>
    <property type="evidence" value="ECO:0007669"/>
    <property type="project" value="InterPro"/>
</dbReference>
<evidence type="ECO:0000313" key="9">
    <source>
        <dbReference type="EMBL" id="KXF78142.1"/>
    </source>
</evidence>
<proteinExistence type="inferred from homology"/>
<dbReference type="InterPro" id="IPR013149">
    <property type="entry name" value="ADH-like_C"/>
</dbReference>
<dbReference type="STRING" id="1494590.ATN84_23540"/>
<sequence>MPAVMIYAAGDLRVEASSRMPPGPGRVEVSIGAGGICGSDIHYYRHGGFGTIRIREPMALGHEISGTVTALGEGVSNLAIGTRVAVNPSQPCGQCVYCQRGMRNECLDMRFMGSAMRFPHVQGGFRSHVVVEAAQAVPIAETLSLAEAAMAEPLAVCLHAIQRAPSLMGKRVLVTGCGPIGALTILAARFAGAAEVVVTDIAPFPLAKAMEVGATRGINTAEEPEALDPEKAEKGQFDVVFEASGAEQAARLALDVLRPGGTFVQLGLGGDMNLPINIMVTKEIAYVGSFRFDSEFALAVQLLGKGLIDVKPLITATLPAEQAVDAFELATDRSRSMKTQLSFT</sequence>
<dbReference type="PANTHER" id="PTHR43161">
    <property type="entry name" value="SORBITOL DEHYDROGENASE"/>
    <property type="match status" value="1"/>
</dbReference>
<dbReference type="FunFam" id="3.40.50.720:FF:000068">
    <property type="entry name" value="Sorbitol dehydrogenase"/>
    <property type="match status" value="1"/>
</dbReference>
<organism evidence="9 10">
    <name type="scientific">Paramesorhizobium deserti</name>
    <dbReference type="NCBI Taxonomy" id="1494590"/>
    <lineage>
        <taxon>Bacteria</taxon>
        <taxon>Pseudomonadati</taxon>
        <taxon>Pseudomonadota</taxon>
        <taxon>Alphaproteobacteria</taxon>
        <taxon>Hyphomicrobiales</taxon>
        <taxon>Phyllobacteriaceae</taxon>
        <taxon>Paramesorhizobium</taxon>
    </lineage>
</organism>